<proteinExistence type="predicted"/>
<reference evidence="1 2" key="1">
    <citation type="submission" date="2022-11" db="EMBL/GenBank/DDBJ databases">
        <title>Whole genome sequence of Eschrichtius robustus ER-17-0199.</title>
        <authorList>
            <person name="Bruniche-Olsen A."/>
            <person name="Black A.N."/>
            <person name="Fields C.J."/>
            <person name="Walden K."/>
            <person name="Dewoody J.A."/>
        </authorList>
    </citation>
    <scope>NUCLEOTIDE SEQUENCE [LARGE SCALE GENOMIC DNA]</scope>
    <source>
        <strain evidence="1">ER-17-0199</strain>
        <tissue evidence="1">Blubber</tissue>
    </source>
</reference>
<keyword evidence="2" id="KW-1185">Reference proteome</keyword>
<evidence type="ECO:0000313" key="1">
    <source>
        <dbReference type="EMBL" id="KAJ8776113.1"/>
    </source>
</evidence>
<evidence type="ECO:0000313" key="2">
    <source>
        <dbReference type="Proteomes" id="UP001159641"/>
    </source>
</evidence>
<dbReference type="Proteomes" id="UP001159641">
    <property type="component" value="Unassembled WGS sequence"/>
</dbReference>
<gene>
    <name evidence="1" type="ORF">J1605_015839</name>
</gene>
<dbReference type="EMBL" id="JAIQCJ010002467">
    <property type="protein sequence ID" value="KAJ8776113.1"/>
    <property type="molecule type" value="Genomic_DNA"/>
</dbReference>
<organism evidence="1 2">
    <name type="scientific">Eschrichtius robustus</name>
    <name type="common">California gray whale</name>
    <name type="synonym">Eschrichtius gibbosus</name>
    <dbReference type="NCBI Taxonomy" id="9764"/>
    <lineage>
        <taxon>Eukaryota</taxon>
        <taxon>Metazoa</taxon>
        <taxon>Chordata</taxon>
        <taxon>Craniata</taxon>
        <taxon>Vertebrata</taxon>
        <taxon>Euteleostomi</taxon>
        <taxon>Mammalia</taxon>
        <taxon>Eutheria</taxon>
        <taxon>Laurasiatheria</taxon>
        <taxon>Artiodactyla</taxon>
        <taxon>Whippomorpha</taxon>
        <taxon>Cetacea</taxon>
        <taxon>Mysticeti</taxon>
        <taxon>Eschrichtiidae</taxon>
        <taxon>Eschrichtius</taxon>
    </lineage>
</organism>
<protein>
    <submittedName>
        <fullName evidence="1">Uncharacterized protein</fullName>
    </submittedName>
</protein>
<comment type="caution">
    <text evidence="1">The sequence shown here is derived from an EMBL/GenBank/DDBJ whole genome shotgun (WGS) entry which is preliminary data.</text>
</comment>
<sequence length="135" mass="13660">METSTRVASFWSHSVPRGIWAGPGGPENQAETIGAGSELGVGSAEVLERTGGTTLEEAGTTGTSRQAGLQNVLLQQLRAGGGGVSTGSRRAGSVVVAHGPSCSAACGLFPDQGSNPCPLHWQADSQPLRHQGSPN</sequence>
<name>A0AB34G9L0_ESCRO</name>
<dbReference type="AlphaFoldDB" id="A0AB34G9L0"/>
<accession>A0AB34G9L0</accession>